<evidence type="ECO:0000313" key="2">
    <source>
        <dbReference type="EMBL" id="KAK6620800.1"/>
    </source>
</evidence>
<name>A0AAN8NLJ9_POLSC</name>
<evidence type="ECO:0000313" key="3">
    <source>
        <dbReference type="Proteomes" id="UP001372834"/>
    </source>
</evidence>
<sequence length="69" mass="7986">MSETNPFKSQNHMSGDETSTRNAERTKEELNELQSELKKLEFLLQKVLDERDTLKSLQKFVNSLSENVA</sequence>
<reference evidence="2 3" key="1">
    <citation type="submission" date="2023-10" db="EMBL/GenBank/DDBJ databases">
        <title>Genomes of two closely related lineages of the louse Polyplax serrata with different host specificities.</title>
        <authorList>
            <person name="Martinu J."/>
            <person name="Tarabai H."/>
            <person name="Stefka J."/>
            <person name="Hypsa V."/>
        </authorList>
    </citation>
    <scope>NUCLEOTIDE SEQUENCE [LARGE SCALE GENOMIC DNA]</scope>
    <source>
        <strain evidence="2">HR10_N</strain>
    </source>
</reference>
<dbReference type="EMBL" id="JAWJWE010000039">
    <property type="protein sequence ID" value="KAK6620800.1"/>
    <property type="molecule type" value="Genomic_DNA"/>
</dbReference>
<proteinExistence type="predicted"/>
<evidence type="ECO:0000256" key="1">
    <source>
        <dbReference type="SAM" id="MobiDB-lite"/>
    </source>
</evidence>
<feature type="compositionally biased region" description="Polar residues" evidence="1">
    <location>
        <begin position="1"/>
        <end position="13"/>
    </location>
</feature>
<accession>A0AAN8NLJ9</accession>
<organism evidence="2 3">
    <name type="scientific">Polyplax serrata</name>
    <name type="common">Common mouse louse</name>
    <dbReference type="NCBI Taxonomy" id="468196"/>
    <lineage>
        <taxon>Eukaryota</taxon>
        <taxon>Metazoa</taxon>
        <taxon>Ecdysozoa</taxon>
        <taxon>Arthropoda</taxon>
        <taxon>Hexapoda</taxon>
        <taxon>Insecta</taxon>
        <taxon>Pterygota</taxon>
        <taxon>Neoptera</taxon>
        <taxon>Paraneoptera</taxon>
        <taxon>Psocodea</taxon>
        <taxon>Troctomorpha</taxon>
        <taxon>Phthiraptera</taxon>
        <taxon>Anoplura</taxon>
        <taxon>Polyplacidae</taxon>
        <taxon>Polyplax</taxon>
    </lineage>
</organism>
<comment type="caution">
    <text evidence="2">The sequence shown here is derived from an EMBL/GenBank/DDBJ whole genome shotgun (WGS) entry which is preliminary data.</text>
</comment>
<dbReference type="Proteomes" id="UP001372834">
    <property type="component" value="Unassembled WGS sequence"/>
</dbReference>
<gene>
    <name evidence="2" type="ORF">RUM43_011096</name>
</gene>
<feature type="compositionally biased region" description="Basic and acidic residues" evidence="1">
    <location>
        <begin position="14"/>
        <end position="30"/>
    </location>
</feature>
<dbReference type="AlphaFoldDB" id="A0AAN8NLJ9"/>
<protein>
    <submittedName>
        <fullName evidence="2">Uncharacterized protein</fullName>
    </submittedName>
</protein>
<feature type="region of interest" description="Disordered" evidence="1">
    <location>
        <begin position="1"/>
        <end position="30"/>
    </location>
</feature>